<dbReference type="InterPro" id="IPR048630">
    <property type="entry name" value="Sec8_M"/>
</dbReference>
<dbReference type="eggNOG" id="KOG3691">
    <property type="taxonomic scope" value="Eukaryota"/>
</dbReference>
<reference evidence="9 10" key="1">
    <citation type="journal article" date="2011" name="Proc. Natl. Acad. Sci. U.S.A.">
        <title>Evolutionary erosion of yeast sex chromosomes by mating-type switching accidents.</title>
        <authorList>
            <person name="Gordon J.L."/>
            <person name="Armisen D."/>
            <person name="Proux-Wera E."/>
            <person name="Oheigeartaigh S.S."/>
            <person name="Byrne K.P."/>
            <person name="Wolfe K.H."/>
        </authorList>
    </citation>
    <scope>NUCLEOTIDE SEQUENCE [LARGE SCALE GENOMIC DNA]</scope>
    <source>
        <strain evidence="10">ATCC 34711 / CBS 6284 / DSM 70876 / NBRC 10599 / NRRL Y-10934 / UCD 77-7</strain>
    </source>
</reference>
<dbReference type="InterPro" id="IPR007191">
    <property type="entry name" value="Sec8_exocyst_N"/>
</dbReference>
<dbReference type="STRING" id="1071380.I2GWF5"/>
<dbReference type="Pfam" id="PF04048">
    <property type="entry name" value="Sec8_N"/>
    <property type="match status" value="1"/>
</dbReference>
<organism evidence="9 10">
    <name type="scientific">Henningerozyma blattae (strain ATCC 34711 / CBS 6284 / DSM 70876 / NBRC 10599 / NRRL Y-10934 / UCD 77-7)</name>
    <name type="common">Yeast</name>
    <name type="synonym">Tetrapisispora blattae</name>
    <dbReference type="NCBI Taxonomy" id="1071380"/>
    <lineage>
        <taxon>Eukaryota</taxon>
        <taxon>Fungi</taxon>
        <taxon>Dikarya</taxon>
        <taxon>Ascomycota</taxon>
        <taxon>Saccharomycotina</taxon>
        <taxon>Saccharomycetes</taxon>
        <taxon>Saccharomycetales</taxon>
        <taxon>Saccharomycetaceae</taxon>
        <taxon>Henningerozyma</taxon>
    </lineage>
</organism>
<comment type="similarity">
    <text evidence="4">Belongs to the SEC8 family.</text>
</comment>
<dbReference type="AlphaFoldDB" id="I2GWF5"/>
<evidence type="ECO:0000256" key="1">
    <source>
        <dbReference type="ARBA" id="ARBA00022448"/>
    </source>
</evidence>
<evidence type="ECO:0000259" key="8">
    <source>
        <dbReference type="Pfam" id="PF20652"/>
    </source>
</evidence>
<protein>
    <recommendedName>
        <fullName evidence="4">Exocyst complex component Sec8</fullName>
    </recommendedName>
</protein>
<dbReference type="GeneID" id="14492868"/>
<dbReference type="GO" id="GO:0090522">
    <property type="term" value="P:vesicle tethering involved in exocytosis"/>
    <property type="evidence" value="ECO:0007669"/>
    <property type="project" value="UniProtKB-UniRule"/>
</dbReference>
<evidence type="ECO:0000256" key="3">
    <source>
        <dbReference type="ARBA" id="ARBA00022927"/>
    </source>
</evidence>
<dbReference type="EMBL" id="HE806316">
    <property type="protein sequence ID" value="CCH58457.1"/>
    <property type="molecule type" value="Genomic_DNA"/>
</dbReference>
<evidence type="ECO:0000313" key="10">
    <source>
        <dbReference type="Proteomes" id="UP000002866"/>
    </source>
</evidence>
<evidence type="ECO:0000256" key="5">
    <source>
        <dbReference type="SAM" id="Coils"/>
    </source>
</evidence>
<feature type="region of interest" description="Disordered" evidence="6">
    <location>
        <begin position="1024"/>
        <end position="1043"/>
    </location>
</feature>
<keyword evidence="5" id="KW-0175">Coiled coil</keyword>
<dbReference type="HOGENOM" id="CLU_004025_2_0_1"/>
<keyword evidence="1 4" id="KW-0813">Transport</keyword>
<dbReference type="KEGG" id="tbl:TBLA_0A06650"/>
<accession>I2GWF5</accession>
<dbReference type="OMA" id="HMEVRCR"/>
<keyword evidence="3 4" id="KW-0653">Protein transport</keyword>
<evidence type="ECO:0000256" key="4">
    <source>
        <dbReference type="RuleBase" id="RU367079"/>
    </source>
</evidence>
<comment type="function">
    <text evidence="4">Component of the exocyst complex involved in the docking of exocytic vesicles with fusion sites on the plasma membrane.</text>
</comment>
<proteinExistence type="inferred from homology"/>
<evidence type="ECO:0000259" key="7">
    <source>
        <dbReference type="Pfam" id="PF04048"/>
    </source>
</evidence>
<dbReference type="InParanoid" id="I2GWF5"/>
<dbReference type="GO" id="GO:0000145">
    <property type="term" value="C:exocyst"/>
    <property type="evidence" value="ECO:0007669"/>
    <property type="project" value="UniProtKB-UniRule"/>
</dbReference>
<feature type="coiled-coil region" evidence="5">
    <location>
        <begin position="113"/>
        <end position="147"/>
    </location>
</feature>
<keyword evidence="2 4" id="KW-0268">Exocytosis</keyword>
<evidence type="ECO:0000313" key="9">
    <source>
        <dbReference type="EMBL" id="CCH58457.1"/>
    </source>
</evidence>
<name>I2GWF5_HENB6</name>
<dbReference type="GO" id="GO:0006612">
    <property type="term" value="P:protein targeting to membrane"/>
    <property type="evidence" value="ECO:0007669"/>
    <property type="project" value="UniProtKB-UniRule"/>
</dbReference>
<dbReference type="Proteomes" id="UP000002866">
    <property type="component" value="Chromosome 1"/>
</dbReference>
<evidence type="ECO:0000256" key="2">
    <source>
        <dbReference type="ARBA" id="ARBA00022483"/>
    </source>
</evidence>
<dbReference type="OrthoDB" id="272977at2759"/>
<dbReference type="PANTHER" id="PTHR14146">
    <property type="entry name" value="EXOCYST COMPLEX COMPONENT 4"/>
    <property type="match status" value="1"/>
</dbReference>
<dbReference type="GO" id="GO:0006904">
    <property type="term" value="P:vesicle docking involved in exocytosis"/>
    <property type="evidence" value="ECO:0007669"/>
    <property type="project" value="InterPro"/>
</dbReference>
<dbReference type="GO" id="GO:0015031">
    <property type="term" value="P:protein transport"/>
    <property type="evidence" value="ECO:0007669"/>
    <property type="project" value="UniProtKB-KW"/>
</dbReference>
<feature type="domain" description="Exocyst complex component Sec8 N-terminal" evidence="7">
    <location>
        <begin position="34"/>
        <end position="173"/>
    </location>
</feature>
<dbReference type="Pfam" id="PF20652">
    <property type="entry name" value="Sec8_C"/>
    <property type="match status" value="1"/>
</dbReference>
<dbReference type="InterPro" id="IPR039682">
    <property type="entry name" value="Sec8/EXOC4"/>
</dbReference>
<dbReference type="FunCoup" id="I2GWF5">
    <property type="interactions" value="320"/>
</dbReference>
<keyword evidence="10" id="KW-1185">Reference proteome</keyword>
<dbReference type="PANTHER" id="PTHR14146:SF0">
    <property type="entry name" value="EXOCYST COMPLEX COMPONENT 4"/>
    <property type="match status" value="1"/>
</dbReference>
<sequence length="1043" mass="120956">MNNLQVPRRRRRGLSVNALTEDQKEAMTSSLDHLQDDIVLVNTQWSKTLTETTNPLEFALSFLDTTSVGLGHRLPEFHQLQSKIGYDLQNTVNEHYQEFNSNVASYGTAVHFITEAQEKILEVKTNLSDANRNITVKKGSLEELNENSQKYTNMLKILPAIEKLISTPEKIEAHIREENYQDAKQLLVDSYFLANTHSLWEIQSLKPIKEQLQMQDHSLFNNLIEDIHDLVYSKNLFRYSDSSLLKDLTTPEDDFTGAETYLNNIVNTDFVNKSELINSDLKDFIKELKTLTPSDLKKLEKIKGKTDNEKIFSLLSIINDMNKLSQASTILLDRAKVEIHSILLRTTDSLRAKHPSLLKLVDDVSKQNDFGISLENMLSIILRTMFWEIFLKLLVSMQGHCLIYEIIAVLQRKTSANNVYKINDIWNIMLEEIREFLTKYLRSPKIISAEEKSKNRDSNSNTDINGKQIDGTNTNNVLYQNNIYSLQDNIDNNEKILHYSNDLKNLFKDIFPGFTVNSSVDMNNIYIKEDSLEQDNSVIPASIFNMRLILEPFLLFSKAVGQILPDDNKKMLSSKAFFLKYINEEVFPDLQRTFTYLFNTRVRSNNPYRIHVLHDNRKILGAAHDFMILFANLLFITRTSHSYKKLVCSALLNLLDSFFKYYHNLFENLFGTKVKSEYVKQIITLWLQDEQLMKLEEGAVYQGKFNQDQEYELLVKYCPQFFETGRGLNSSDLFNMATLDAIINFNATISWVLEWLPQLRKVVQVNKGDALQDIDQLRNDWSLFESPTFVREERMKSLKICMINQTVGNFDKIINNFKDLRVKLMTVLRFDIRARCIYYIGRTFQENKNWYLNTDSFELDHNISSLRSDLIKNESKMVIQLPGKEKYKVFVGLDSTINNLFIKSSKSIQIINYNGCKKLVKNITSLQLTCRNLIFEDSSSVNMNKSINFYDLCKEDENQFFIKLNNGELKDYSKLDLETLLRLLYSEEINLQARKQKQFPNKTLENSGVTKRYQNAVQKLRSSIATNNTSNIPNGATTSNKTN</sequence>
<dbReference type="GO" id="GO:0006893">
    <property type="term" value="P:Golgi to plasma membrane transport"/>
    <property type="evidence" value="ECO:0007669"/>
    <property type="project" value="TreeGrafter"/>
</dbReference>
<gene>
    <name evidence="9" type="primary">TBLA0A06650</name>
    <name evidence="9" type="ORF">TBLA_0A06650</name>
</gene>
<evidence type="ECO:0000256" key="6">
    <source>
        <dbReference type="SAM" id="MobiDB-lite"/>
    </source>
</evidence>
<feature type="domain" description="Exocyst complex component Sec8 middle helical bundle" evidence="8">
    <location>
        <begin position="308"/>
        <end position="554"/>
    </location>
</feature>
<dbReference type="RefSeq" id="XP_004177976.1">
    <property type="nucleotide sequence ID" value="XM_004177928.1"/>
</dbReference>